<sequence length="185" mass="21062">MQIQASSTANRNCLQEKTSEAEYHNQKGVSIEFVGCDENDLQAIAITDITFSNVNETNDITFEVDDLFNDNIEPNARSESENITMEFDIANNIEIENIDESLANETDTDYVPLVEYSSTDSDVEPTENKTNESRKRSRSQRGKAKKIHGFSRKTKLKGYRGKNTLAEEKLKRGKLFLIKKVNEKK</sequence>
<proteinExistence type="predicted"/>
<evidence type="ECO:0000313" key="2">
    <source>
        <dbReference type="RefSeq" id="XP_028145942.1"/>
    </source>
</evidence>
<name>A0A6P7GJ15_DIAVI</name>
<dbReference type="InParanoid" id="A0A6P7GJ15"/>
<accession>A0A6P7GJ15</accession>
<feature type="region of interest" description="Disordered" evidence="1">
    <location>
        <begin position="115"/>
        <end position="151"/>
    </location>
</feature>
<evidence type="ECO:0000256" key="1">
    <source>
        <dbReference type="SAM" id="MobiDB-lite"/>
    </source>
</evidence>
<feature type="compositionally biased region" description="Basic residues" evidence="1">
    <location>
        <begin position="135"/>
        <end position="151"/>
    </location>
</feature>
<dbReference type="AlphaFoldDB" id="A0A6P7GJ15"/>
<dbReference type="RefSeq" id="XP_028145942.1">
    <property type="nucleotide sequence ID" value="XM_028290141.1"/>
</dbReference>
<protein>
    <submittedName>
        <fullName evidence="2">Uncharacterized protein LOC114339481</fullName>
    </submittedName>
</protein>
<gene>
    <name evidence="2" type="primary">LOC114339481</name>
</gene>
<organism evidence="2">
    <name type="scientific">Diabrotica virgifera virgifera</name>
    <name type="common">western corn rootworm</name>
    <dbReference type="NCBI Taxonomy" id="50390"/>
    <lineage>
        <taxon>Eukaryota</taxon>
        <taxon>Metazoa</taxon>
        <taxon>Ecdysozoa</taxon>
        <taxon>Arthropoda</taxon>
        <taxon>Hexapoda</taxon>
        <taxon>Insecta</taxon>
        <taxon>Pterygota</taxon>
        <taxon>Neoptera</taxon>
        <taxon>Endopterygota</taxon>
        <taxon>Coleoptera</taxon>
        <taxon>Polyphaga</taxon>
        <taxon>Cucujiformia</taxon>
        <taxon>Chrysomeloidea</taxon>
        <taxon>Chrysomelidae</taxon>
        <taxon>Galerucinae</taxon>
        <taxon>Diabroticina</taxon>
        <taxon>Diabroticites</taxon>
        <taxon>Diabrotica</taxon>
    </lineage>
</organism>
<reference evidence="2" key="1">
    <citation type="submission" date="2025-08" db="UniProtKB">
        <authorList>
            <consortium name="RefSeq"/>
        </authorList>
    </citation>
    <scope>IDENTIFICATION</scope>
    <source>
        <tissue evidence="2">Whole insect</tissue>
    </source>
</reference>